<dbReference type="Proteomes" id="UP000030661">
    <property type="component" value="Unassembled WGS sequence"/>
</dbReference>
<evidence type="ECO:0000256" key="5">
    <source>
        <dbReference type="ARBA" id="ARBA00023136"/>
    </source>
</evidence>
<keyword evidence="3 6" id="KW-0812">Transmembrane</keyword>
<feature type="transmembrane region" description="Helical" evidence="6">
    <location>
        <begin position="15"/>
        <end position="33"/>
    </location>
</feature>
<feature type="transmembrane region" description="Helical" evidence="6">
    <location>
        <begin position="45"/>
        <end position="61"/>
    </location>
</feature>
<keyword evidence="2" id="KW-1003">Cell membrane</keyword>
<dbReference type="AlphaFoldDB" id="A0A0S6W9A3"/>
<evidence type="ECO:0000256" key="1">
    <source>
        <dbReference type="ARBA" id="ARBA00004651"/>
    </source>
</evidence>
<organism evidence="7">
    <name type="scientific">Vecturithrix granuli</name>
    <dbReference type="NCBI Taxonomy" id="1499967"/>
    <lineage>
        <taxon>Bacteria</taxon>
        <taxon>Candidatus Moduliflexota</taxon>
        <taxon>Candidatus Vecturitrichia</taxon>
        <taxon>Candidatus Vecturitrichales</taxon>
        <taxon>Candidatus Vecturitrichaceae</taxon>
        <taxon>Candidatus Vecturithrix</taxon>
    </lineage>
</organism>
<keyword evidence="4 6" id="KW-1133">Transmembrane helix</keyword>
<keyword evidence="8" id="KW-1185">Reference proteome</keyword>
<dbReference type="PANTHER" id="PTHR47089:SF1">
    <property type="entry name" value="GUANOSINE ABC TRANSPORTER PERMEASE PROTEIN NUPP"/>
    <property type="match status" value="1"/>
</dbReference>
<accession>A0A0S6W9A3</accession>
<feature type="transmembrane region" description="Helical" evidence="6">
    <location>
        <begin position="239"/>
        <end position="268"/>
    </location>
</feature>
<evidence type="ECO:0000256" key="2">
    <source>
        <dbReference type="ARBA" id="ARBA00022475"/>
    </source>
</evidence>
<protein>
    <submittedName>
        <fullName evidence="7">Inner-membrane translocator</fullName>
    </submittedName>
</protein>
<dbReference type="EMBL" id="DF820463">
    <property type="protein sequence ID" value="GAK54761.1"/>
    <property type="molecule type" value="Genomic_DNA"/>
</dbReference>
<evidence type="ECO:0000256" key="6">
    <source>
        <dbReference type="SAM" id="Phobius"/>
    </source>
</evidence>
<dbReference type="Pfam" id="PF02653">
    <property type="entry name" value="BPD_transp_2"/>
    <property type="match status" value="1"/>
</dbReference>
<comment type="subcellular location">
    <subcellularLocation>
        <location evidence="1">Cell membrane</location>
        <topology evidence="1">Multi-pass membrane protein</topology>
    </subcellularLocation>
</comment>
<dbReference type="STRING" id="1499967.U27_01591"/>
<evidence type="ECO:0000256" key="4">
    <source>
        <dbReference type="ARBA" id="ARBA00022989"/>
    </source>
</evidence>
<evidence type="ECO:0000313" key="8">
    <source>
        <dbReference type="Proteomes" id="UP000030661"/>
    </source>
</evidence>
<dbReference type="eggNOG" id="COG4603">
    <property type="taxonomic scope" value="Bacteria"/>
</dbReference>
<evidence type="ECO:0000256" key="3">
    <source>
        <dbReference type="ARBA" id="ARBA00022692"/>
    </source>
</evidence>
<dbReference type="PANTHER" id="PTHR47089">
    <property type="entry name" value="ABC TRANSPORTER, PERMEASE PROTEIN"/>
    <property type="match status" value="1"/>
</dbReference>
<feature type="transmembrane region" description="Helical" evidence="6">
    <location>
        <begin position="201"/>
        <end position="219"/>
    </location>
</feature>
<proteinExistence type="predicted"/>
<feature type="transmembrane region" description="Helical" evidence="6">
    <location>
        <begin position="275"/>
        <end position="300"/>
    </location>
</feature>
<feature type="transmembrane region" description="Helical" evidence="6">
    <location>
        <begin position="154"/>
        <end position="173"/>
    </location>
</feature>
<dbReference type="HOGENOM" id="CLU_040769_0_0_0"/>
<name>A0A0S6W9A3_VECG1</name>
<dbReference type="GO" id="GO:0005886">
    <property type="term" value="C:plasma membrane"/>
    <property type="evidence" value="ECO:0007669"/>
    <property type="project" value="UniProtKB-SubCell"/>
</dbReference>
<dbReference type="CDD" id="cd06580">
    <property type="entry name" value="TM_PBP1_transp_TpRbsC_like"/>
    <property type="match status" value="1"/>
</dbReference>
<keyword evidence="5 6" id="KW-0472">Membrane</keyword>
<feature type="transmembrane region" description="Helical" evidence="6">
    <location>
        <begin position="99"/>
        <end position="117"/>
    </location>
</feature>
<reference evidence="7" key="1">
    <citation type="journal article" date="2015" name="PeerJ">
        <title>First genomic representation of candidate bacterial phylum KSB3 points to enhanced environmental sensing as a trigger of wastewater bulking.</title>
        <authorList>
            <person name="Sekiguchi Y."/>
            <person name="Ohashi A."/>
            <person name="Parks D.H."/>
            <person name="Yamauchi T."/>
            <person name="Tyson G.W."/>
            <person name="Hugenholtz P."/>
        </authorList>
    </citation>
    <scope>NUCLEOTIDE SEQUENCE [LARGE SCALE GENOMIC DNA]</scope>
</reference>
<feature type="transmembrane region" description="Helical" evidence="6">
    <location>
        <begin position="67"/>
        <end position="87"/>
    </location>
</feature>
<dbReference type="InterPro" id="IPR001851">
    <property type="entry name" value="ABC_transp_permease"/>
</dbReference>
<evidence type="ECO:0000313" key="7">
    <source>
        <dbReference type="EMBL" id="GAK54761.1"/>
    </source>
</evidence>
<dbReference type="GO" id="GO:0022857">
    <property type="term" value="F:transmembrane transporter activity"/>
    <property type="evidence" value="ECO:0007669"/>
    <property type="project" value="InterPro"/>
</dbReference>
<sequence length="316" mass="33663">MFTKPLQGKFGLTEILVRATPLMIVALGVAISFRSGILNIGGEGQIVIGAVMGIAVALHFPEMPKPILLPLVFVVSFFGGAIWGGIAGFMRAYFAVNEILSTVMLNYIAIQIYTFLIRGPLIDPKEVAYGTGVPQTALLPKAVWLGKLMRGTRLHTGIIFAIVLAILVFLFLWKTPIGYRMRAVGAEPKAARYAGVNVQHYLFLAMVLAGGFAGMAGAVEACGVHHRGLESISAGYGFSGIVVALFGGLHPLGIIPASMLFGLLIIGADMMQRAVAIPASIIMAIQGLIILAIVGSQVFLTHVAMREKLFGFILKK</sequence>
<gene>
    <name evidence="7" type="ORF">U27_01591</name>
</gene>